<proteinExistence type="predicted"/>
<evidence type="ECO:0000313" key="3">
    <source>
        <dbReference type="Proteomes" id="UP000036938"/>
    </source>
</evidence>
<organism evidence="2 3">
    <name type="scientific">Pseudaestuariivita atlantica</name>
    <dbReference type="NCBI Taxonomy" id="1317121"/>
    <lineage>
        <taxon>Bacteria</taxon>
        <taxon>Pseudomonadati</taxon>
        <taxon>Pseudomonadota</taxon>
        <taxon>Alphaproteobacteria</taxon>
        <taxon>Rhodobacterales</taxon>
        <taxon>Paracoccaceae</taxon>
        <taxon>Pseudaestuariivita</taxon>
    </lineage>
</organism>
<protein>
    <submittedName>
        <fullName evidence="2">Uncharacterized protein</fullName>
    </submittedName>
</protein>
<accession>A0A0L1JU12</accession>
<feature type="transmembrane region" description="Helical" evidence="1">
    <location>
        <begin position="171"/>
        <end position="188"/>
    </location>
</feature>
<dbReference type="EMBL" id="AQQZ01000001">
    <property type="protein sequence ID" value="KNG95264.1"/>
    <property type="molecule type" value="Genomic_DNA"/>
</dbReference>
<name>A0A0L1JU12_9RHOB</name>
<feature type="transmembrane region" description="Helical" evidence="1">
    <location>
        <begin position="103"/>
        <end position="119"/>
    </location>
</feature>
<dbReference type="OrthoDB" id="10018186at2"/>
<keyword evidence="1" id="KW-1133">Transmembrane helix</keyword>
<dbReference type="AlphaFoldDB" id="A0A0L1JU12"/>
<dbReference type="Proteomes" id="UP000036938">
    <property type="component" value="Unassembled WGS sequence"/>
</dbReference>
<reference evidence="2 3" key="1">
    <citation type="journal article" date="2015" name="Int. J. Syst. Evol. Microbiol.">
        <title>Aestuariivita atlantica sp. nov., isolated from deep sea sediment of the Atlantic Ocean.</title>
        <authorList>
            <person name="Li G."/>
            <person name="Lai Q."/>
            <person name="Du Y."/>
            <person name="Liu X."/>
            <person name="Sun F."/>
            <person name="Shao Z."/>
        </authorList>
    </citation>
    <scope>NUCLEOTIDE SEQUENCE [LARGE SCALE GENOMIC DNA]</scope>
    <source>
        <strain evidence="2 3">22II-S11-z3</strain>
    </source>
</reference>
<evidence type="ECO:0000313" key="2">
    <source>
        <dbReference type="EMBL" id="KNG95264.1"/>
    </source>
</evidence>
<comment type="caution">
    <text evidence="2">The sequence shown here is derived from an EMBL/GenBank/DDBJ whole genome shotgun (WGS) entry which is preliminary data.</text>
</comment>
<feature type="transmembrane region" description="Helical" evidence="1">
    <location>
        <begin position="139"/>
        <end position="159"/>
    </location>
</feature>
<keyword evidence="1" id="KW-0472">Membrane</keyword>
<feature type="transmembrane region" description="Helical" evidence="1">
    <location>
        <begin position="200"/>
        <end position="217"/>
    </location>
</feature>
<evidence type="ECO:0000256" key="1">
    <source>
        <dbReference type="SAM" id="Phobius"/>
    </source>
</evidence>
<keyword evidence="1" id="KW-0812">Transmembrane</keyword>
<feature type="transmembrane region" description="Helical" evidence="1">
    <location>
        <begin position="6"/>
        <end position="23"/>
    </location>
</feature>
<dbReference type="RefSeq" id="WP_050528984.1">
    <property type="nucleotide sequence ID" value="NZ_AQQZ01000001.1"/>
</dbReference>
<keyword evidence="3" id="KW-1185">Reference proteome</keyword>
<sequence length="218" mass="23267">MRGLPITFIIIPVALAGLVWGLSPDAPDLMSRVMLAAALGLLAQPALESSAAGAETGETGIASRILNPVRWLFVCTVVAFFVALTALATWTGDAITLDDLRESAVTGLIIGVVTGFLLPRRLPHAARVYDLDRPASGSLLGRFVVYGWPIAATAIIVGVTLDPPEGGWNGIYPLFQMVFLPFLVMYHPHRGNLVRNWPVHAPRILGFILLIAALIVAA</sequence>
<gene>
    <name evidence="2" type="ORF">ATO11_01105</name>
</gene>
<dbReference type="STRING" id="1317121.ATO11_01105"/>
<feature type="transmembrane region" description="Helical" evidence="1">
    <location>
        <begin position="71"/>
        <end position="91"/>
    </location>
</feature>